<dbReference type="Proteomes" id="UP000528286">
    <property type="component" value="Unassembled WGS sequence"/>
</dbReference>
<dbReference type="Gene3D" id="2.40.50.180">
    <property type="entry name" value="CheA-289, Domain 4"/>
    <property type="match status" value="1"/>
</dbReference>
<name>A0A7W6J784_9HYPH</name>
<gene>
    <name evidence="2" type="ORF">GGR23_003240</name>
</gene>
<dbReference type="Pfam" id="PF01584">
    <property type="entry name" value="CheW"/>
    <property type="match status" value="1"/>
</dbReference>
<dbReference type="InterPro" id="IPR002545">
    <property type="entry name" value="CheW-lke_dom"/>
</dbReference>
<dbReference type="SUPFAM" id="SSF50341">
    <property type="entry name" value="CheW-like"/>
    <property type="match status" value="1"/>
</dbReference>
<dbReference type="PANTHER" id="PTHR22617">
    <property type="entry name" value="CHEMOTAXIS SENSOR HISTIDINE KINASE-RELATED"/>
    <property type="match status" value="1"/>
</dbReference>
<dbReference type="GO" id="GO:0007165">
    <property type="term" value="P:signal transduction"/>
    <property type="evidence" value="ECO:0007669"/>
    <property type="project" value="InterPro"/>
</dbReference>
<dbReference type="PROSITE" id="PS50851">
    <property type="entry name" value="CHEW"/>
    <property type="match status" value="1"/>
</dbReference>
<organism evidence="2 3">
    <name type="scientific">Gellertiella hungarica</name>
    <dbReference type="NCBI Taxonomy" id="1572859"/>
    <lineage>
        <taxon>Bacteria</taxon>
        <taxon>Pseudomonadati</taxon>
        <taxon>Pseudomonadota</taxon>
        <taxon>Alphaproteobacteria</taxon>
        <taxon>Hyphomicrobiales</taxon>
        <taxon>Rhizobiaceae</taxon>
        <taxon>Gellertiella</taxon>
    </lineage>
</organism>
<dbReference type="GO" id="GO:0006935">
    <property type="term" value="P:chemotaxis"/>
    <property type="evidence" value="ECO:0007669"/>
    <property type="project" value="InterPro"/>
</dbReference>
<sequence>MSDAKASGSGPLELLVVILKGQEFGIRTHAIREIRGWTPVTPMPRAPAEMLGISNLRGTAIPIIDLSVKLGMPAVEVTERSAIVVAEINGAIVGLLVDGVSGMMSVPADALQPVPAATSVYARYADGIIPTETALICFLNLSQLFEGNGEDYMAAAA</sequence>
<comment type="caution">
    <text evidence="2">The sequence shown here is derived from an EMBL/GenBank/DDBJ whole genome shotgun (WGS) entry which is preliminary data.</text>
</comment>
<dbReference type="InterPro" id="IPR036061">
    <property type="entry name" value="CheW-like_dom_sf"/>
</dbReference>
<evidence type="ECO:0000313" key="3">
    <source>
        <dbReference type="Proteomes" id="UP000528286"/>
    </source>
</evidence>
<dbReference type="EMBL" id="JACIEZ010000007">
    <property type="protein sequence ID" value="MBB4066027.1"/>
    <property type="molecule type" value="Genomic_DNA"/>
</dbReference>
<keyword evidence="3" id="KW-1185">Reference proteome</keyword>
<accession>A0A7W6J784</accession>
<evidence type="ECO:0000259" key="1">
    <source>
        <dbReference type="PROSITE" id="PS50851"/>
    </source>
</evidence>
<dbReference type="Gene3D" id="2.30.30.40">
    <property type="entry name" value="SH3 Domains"/>
    <property type="match status" value="1"/>
</dbReference>
<reference evidence="2 3" key="1">
    <citation type="submission" date="2020-08" db="EMBL/GenBank/DDBJ databases">
        <title>Genomic Encyclopedia of Type Strains, Phase IV (KMG-IV): sequencing the most valuable type-strain genomes for metagenomic binning, comparative biology and taxonomic classification.</title>
        <authorList>
            <person name="Goeker M."/>
        </authorList>
    </citation>
    <scope>NUCLEOTIDE SEQUENCE [LARGE SCALE GENOMIC DNA]</scope>
    <source>
        <strain evidence="2 3">DSM 29853</strain>
    </source>
</reference>
<dbReference type="RefSeq" id="WP_183367317.1">
    <property type="nucleotide sequence ID" value="NZ_JACIEZ010000007.1"/>
</dbReference>
<protein>
    <submittedName>
        <fullName evidence="2">Purine-binding chemotaxis protein CheW</fullName>
    </submittedName>
</protein>
<dbReference type="PANTHER" id="PTHR22617:SF23">
    <property type="entry name" value="CHEMOTAXIS PROTEIN CHEW"/>
    <property type="match status" value="1"/>
</dbReference>
<dbReference type="InterPro" id="IPR039315">
    <property type="entry name" value="CheW"/>
</dbReference>
<evidence type="ECO:0000313" key="2">
    <source>
        <dbReference type="EMBL" id="MBB4066027.1"/>
    </source>
</evidence>
<dbReference type="AlphaFoldDB" id="A0A7W6J784"/>
<dbReference type="SMART" id="SM00260">
    <property type="entry name" value="CheW"/>
    <property type="match status" value="1"/>
</dbReference>
<proteinExistence type="predicted"/>
<dbReference type="GO" id="GO:0005829">
    <property type="term" value="C:cytosol"/>
    <property type="evidence" value="ECO:0007669"/>
    <property type="project" value="TreeGrafter"/>
</dbReference>
<feature type="domain" description="CheW-like" evidence="1">
    <location>
        <begin position="11"/>
        <end position="150"/>
    </location>
</feature>